<name>A0A1N6DG03_9SPHN</name>
<dbReference type="OrthoDB" id="106838at2"/>
<evidence type="ECO:0000256" key="4">
    <source>
        <dbReference type="ARBA" id="ARBA00022989"/>
    </source>
</evidence>
<dbReference type="InterPro" id="IPR002549">
    <property type="entry name" value="AI-2E-like"/>
</dbReference>
<dbReference type="Proteomes" id="UP000185192">
    <property type="component" value="Unassembled WGS sequence"/>
</dbReference>
<comment type="similarity">
    <text evidence="2">Belongs to the autoinducer-2 exporter (AI-2E) (TC 2.A.86) family.</text>
</comment>
<keyword evidence="3 6" id="KW-0812">Transmembrane</keyword>
<evidence type="ECO:0000313" key="7">
    <source>
        <dbReference type="EMBL" id="SIN69739.1"/>
    </source>
</evidence>
<dbReference type="RefSeq" id="WP_074204746.1">
    <property type="nucleotide sequence ID" value="NZ_FSQW01000001.1"/>
</dbReference>
<gene>
    <name evidence="7" type="ORF">SAMN02745824_1894</name>
</gene>
<dbReference type="GO" id="GO:0016020">
    <property type="term" value="C:membrane"/>
    <property type="evidence" value="ECO:0007669"/>
    <property type="project" value="UniProtKB-SubCell"/>
</dbReference>
<dbReference type="Pfam" id="PF01594">
    <property type="entry name" value="AI-2E_transport"/>
    <property type="match status" value="1"/>
</dbReference>
<dbReference type="PANTHER" id="PTHR21716:SF4">
    <property type="entry name" value="TRANSMEMBRANE PROTEIN 245"/>
    <property type="match status" value="1"/>
</dbReference>
<feature type="transmembrane region" description="Helical" evidence="6">
    <location>
        <begin position="66"/>
        <end position="88"/>
    </location>
</feature>
<proteinExistence type="inferred from homology"/>
<feature type="transmembrane region" description="Helical" evidence="6">
    <location>
        <begin position="35"/>
        <end position="54"/>
    </location>
</feature>
<comment type="subcellular location">
    <subcellularLocation>
        <location evidence="1">Membrane</location>
        <topology evidence="1">Multi-pass membrane protein</topology>
    </subcellularLocation>
</comment>
<dbReference type="EMBL" id="FSQW01000001">
    <property type="protein sequence ID" value="SIN69739.1"/>
    <property type="molecule type" value="Genomic_DNA"/>
</dbReference>
<dbReference type="STRING" id="1123272.SAMN02745824_1894"/>
<dbReference type="PANTHER" id="PTHR21716">
    <property type="entry name" value="TRANSMEMBRANE PROTEIN"/>
    <property type="match status" value="1"/>
</dbReference>
<feature type="transmembrane region" description="Helical" evidence="6">
    <location>
        <begin position="270"/>
        <end position="293"/>
    </location>
</feature>
<evidence type="ECO:0000313" key="8">
    <source>
        <dbReference type="Proteomes" id="UP000185192"/>
    </source>
</evidence>
<organism evidence="7 8">
    <name type="scientific">Parasphingorhabdus marina DSM 22363</name>
    <dbReference type="NCBI Taxonomy" id="1123272"/>
    <lineage>
        <taxon>Bacteria</taxon>
        <taxon>Pseudomonadati</taxon>
        <taxon>Pseudomonadota</taxon>
        <taxon>Alphaproteobacteria</taxon>
        <taxon>Sphingomonadales</taxon>
        <taxon>Sphingomonadaceae</taxon>
        <taxon>Parasphingorhabdus</taxon>
    </lineage>
</organism>
<dbReference type="AlphaFoldDB" id="A0A1N6DG03"/>
<feature type="transmembrane region" description="Helical" evidence="6">
    <location>
        <begin position="313"/>
        <end position="343"/>
    </location>
</feature>
<feature type="transmembrane region" description="Helical" evidence="6">
    <location>
        <begin position="203"/>
        <end position="236"/>
    </location>
</feature>
<sequence>MDQNAASRVETGFLILLVALVTAAFAWLIEPFFGAIIWAVVITVLFLPVFDWLVRILKGRTSSAALLTLLLIISLVIVPAIILGFVLLREASDIYVRIQSGEIDFRDVFAAFEGTLPLWVQDRMESYGIGNFAAVREKIEAFIASSFESVIGQLINIGQSAFSFFLALGVMLYLTFYLLRDGRTLVSHVERAIPMQRHQRDILFGKFVTVIQATIKGSIIVAILQGTIGGVIFWMLDIRGALLWGVSMGILSLLPAIGTGLVWVPVAIYLIVTGAVWQGVVLVFCGLFIIGMVDNILRPILVGRDTRIPDYVILISTFGGLQLLGFNGIVIGPLLAALFLALWDIFAQTRREPEIATMN</sequence>
<evidence type="ECO:0000256" key="3">
    <source>
        <dbReference type="ARBA" id="ARBA00022692"/>
    </source>
</evidence>
<evidence type="ECO:0000256" key="2">
    <source>
        <dbReference type="ARBA" id="ARBA00009773"/>
    </source>
</evidence>
<feature type="transmembrane region" description="Helical" evidence="6">
    <location>
        <begin position="242"/>
        <end position="263"/>
    </location>
</feature>
<feature type="transmembrane region" description="Helical" evidence="6">
    <location>
        <begin position="161"/>
        <end position="179"/>
    </location>
</feature>
<keyword evidence="8" id="KW-1185">Reference proteome</keyword>
<evidence type="ECO:0000256" key="5">
    <source>
        <dbReference type="ARBA" id="ARBA00023136"/>
    </source>
</evidence>
<accession>A0A1N6DG03</accession>
<feature type="transmembrane region" description="Helical" evidence="6">
    <location>
        <begin position="12"/>
        <end position="29"/>
    </location>
</feature>
<evidence type="ECO:0000256" key="6">
    <source>
        <dbReference type="SAM" id="Phobius"/>
    </source>
</evidence>
<keyword evidence="4 6" id="KW-1133">Transmembrane helix</keyword>
<evidence type="ECO:0000256" key="1">
    <source>
        <dbReference type="ARBA" id="ARBA00004141"/>
    </source>
</evidence>
<keyword evidence="5 6" id="KW-0472">Membrane</keyword>
<protein>
    <submittedName>
        <fullName evidence="7">Predicted PurR-regulated permease PerM</fullName>
    </submittedName>
</protein>
<reference evidence="8" key="1">
    <citation type="submission" date="2016-11" db="EMBL/GenBank/DDBJ databases">
        <authorList>
            <person name="Varghese N."/>
            <person name="Submissions S."/>
        </authorList>
    </citation>
    <scope>NUCLEOTIDE SEQUENCE [LARGE SCALE GENOMIC DNA]</scope>
    <source>
        <strain evidence="8">DSM 22363</strain>
    </source>
</reference>